<evidence type="ECO:0000313" key="1">
    <source>
        <dbReference type="EMBL" id="MCP2355983.1"/>
    </source>
</evidence>
<protein>
    <submittedName>
        <fullName evidence="1">ATPase</fullName>
    </submittedName>
</protein>
<name>A0A9X2GK16_9ACTN</name>
<dbReference type="EMBL" id="JAMZEB010000002">
    <property type="protein sequence ID" value="MCP2355983.1"/>
    <property type="molecule type" value="Genomic_DNA"/>
</dbReference>
<reference evidence="1" key="1">
    <citation type="submission" date="2022-06" db="EMBL/GenBank/DDBJ databases">
        <title>Sequencing the genomes of 1000 actinobacteria strains.</title>
        <authorList>
            <person name="Klenk H.-P."/>
        </authorList>
    </citation>
    <scope>NUCLEOTIDE SEQUENCE</scope>
    <source>
        <strain evidence="1">DSM 46694</strain>
    </source>
</reference>
<gene>
    <name evidence="1" type="ORF">HD597_003003</name>
</gene>
<dbReference type="RefSeq" id="WP_276082913.1">
    <property type="nucleotide sequence ID" value="NZ_BAABKA010000001.1"/>
</dbReference>
<evidence type="ECO:0000313" key="2">
    <source>
        <dbReference type="Proteomes" id="UP001139648"/>
    </source>
</evidence>
<accession>A0A9X2GK16</accession>
<comment type="caution">
    <text evidence="1">The sequence shown here is derived from an EMBL/GenBank/DDBJ whole genome shotgun (WGS) entry which is preliminary data.</text>
</comment>
<keyword evidence="2" id="KW-1185">Reference proteome</keyword>
<sequence>MVRRDSWLRLRGRQAESETLDRLVTTAQGGHSSVLVVRGEAGI</sequence>
<proteinExistence type="predicted"/>
<dbReference type="AlphaFoldDB" id="A0A9X2GK16"/>
<dbReference type="Proteomes" id="UP001139648">
    <property type="component" value="Unassembled WGS sequence"/>
</dbReference>
<organism evidence="1 2">
    <name type="scientific">Nonomuraea thailandensis</name>
    <dbReference type="NCBI Taxonomy" id="1188745"/>
    <lineage>
        <taxon>Bacteria</taxon>
        <taxon>Bacillati</taxon>
        <taxon>Actinomycetota</taxon>
        <taxon>Actinomycetes</taxon>
        <taxon>Streptosporangiales</taxon>
        <taxon>Streptosporangiaceae</taxon>
        <taxon>Nonomuraea</taxon>
    </lineage>
</organism>